<dbReference type="PANTHER" id="PTHR31511:SF12">
    <property type="entry name" value="RHO TERMINATION FACTOR N-TERMINAL DOMAIN-CONTAINING PROTEIN"/>
    <property type="match status" value="1"/>
</dbReference>
<evidence type="ECO:0000313" key="2">
    <source>
        <dbReference type="Proteomes" id="UP001458880"/>
    </source>
</evidence>
<dbReference type="EMBL" id="JASPKY010000097">
    <property type="protein sequence ID" value="KAK9737682.1"/>
    <property type="molecule type" value="Genomic_DNA"/>
</dbReference>
<evidence type="ECO:0008006" key="3">
    <source>
        <dbReference type="Google" id="ProtNLM"/>
    </source>
</evidence>
<organism evidence="1 2">
    <name type="scientific">Popillia japonica</name>
    <name type="common">Japanese beetle</name>
    <dbReference type="NCBI Taxonomy" id="7064"/>
    <lineage>
        <taxon>Eukaryota</taxon>
        <taxon>Metazoa</taxon>
        <taxon>Ecdysozoa</taxon>
        <taxon>Arthropoda</taxon>
        <taxon>Hexapoda</taxon>
        <taxon>Insecta</taxon>
        <taxon>Pterygota</taxon>
        <taxon>Neoptera</taxon>
        <taxon>Endopterygota</taxon>
        <taxon>Coleoptera</taxon>
        <taxon>Polyphaga</taxon>
        <taxon>Scarabaeiformia</taxon>
        <taxon>Scarabaeidae</taxon>
        <taxon>Rutelinae</taxon>
        <taxon>Popillia</taxon>
    </lineage>
</organism>
<name>A0AAW1LR87_POPJA</name>
<proteinExistence type="predicted"/>
<evidence type="ECO:0000313" key="1">
    <source>
        <dbReference type="EMBL" id="KAK9737682.1"/>
    </source>
</evidence>
<dbReference type="Gene3D" id="3.40.1800.10">
    <property type="entry name" value="His-Me finger endonucleases"/>
    <property type="match status" value="1"/>
</dbReference>
<reference evidence="1 2" key="1">
    <citation type="journal article" date="2024" name="BMC Genomics">
        <title>De novo assembly and annotation of Popillia japonica's genome with initial clues to its potential as an invasive pest.</title>
        <authorList>
            <person name="Cucini C."/>
            <person name="Boschi S."/>
            <person name="Funari R."/>
            <person name="Cardaioli E."/>
            <person name="Iannotti N."/>
            <person name="Marturano G."/>
            <person name="Paoli F."/>
            <person name="Bruttini M."/>
            <person name="Carapelli A."/>
            <person name="Frati F."/>
            <person name="Nardi F."/>
        </authorList>
    </citation>
    <scope>NUCLEOTIDE SEQUENCE [LARGE SCALE GENOMIC DNA]</scope>
    <source>
        <strain evidence="1">DMR45628</strain>
    </source>
</reference>
<gene>
    <name evidence="1" type="ORF">QE152_g10553</name>
</gene>
<accession>A0AAW1LR87</accession>
<dbReference type="InterPro" id="IPR038563">
    <property type="entry name" value="Endonuclease_7_sf"/>
</dbReference>
<dbReference type="InterPro" id="IPR044925">
    <property type="entry name" value="His-Me_finger_sf"/>
</dbReference>
<comment type="caution">
    <text evidence="1">The sequence shown here is derived from an EMBL/GenBank/DDBJ whole genome shotgun (WGS) entry which is preliminary data.</text>
</comment>
<keyword evidence="2" id="KW-1185">Reference proteome</keyword>
<sequence>MKQLAENIETVFLCPLPMDPLTPEQETEFHHITHCHICEQPFDISNNRVRDHDHLTGIYRGAAHEGCNINYQDSHIIPVVFHNLSGYDSHFIIKDLATNFKGRVDLLPINKEHYISFTKHIDGNLIIYPSPNI</sequence>
<dbReference type="PANTHER" id="PTHR31511">
    <property type="entry name" value="PROTEIN CBG23764"/>
    <property type="match status" value="1"/>
</dbReference>
<dbReference type="Proteomes" id="UP001458880">
    <property type="component" value="Unassembled WGS sequence"/>
</dbReference>
<dbReference type="SUPFAM" id="SSF54060">
    <property type="entry name" value="His-Me finger endonucleases"/>
    <property type="match status" value="1"/>
</dbReference>
<dbReference type="AlphaFoldDB" id="A0AAW1LR87"/>
<protein>
    <recommendedName>
        <fullName evidence="3">DNA-directed DNA polymerase</fullName>
    </recommendedName>
</protein>